<name>A0A067MPD4_BOTB1</name>
<feature type="compositionally biased region" description="Low complexity" evidence="1">
    <location>
        <begin position="67"/>
        <end position="76"/>
    </location>
</feature>
<keyword evidence="3" id="KW-1185">Reference proteome</keyword>
<evidence type="ECO:0000313" key="3">
    <source>
        <dbReference type="Proteomes" id="UP000027195"/>
    </source>
</evidence>
<proteinExistence type="predicted"/>
<evidence type="ECO:0000256" key="1">
    <source>
        <dbReference type="SAM" id="MobiDB-lite"/>
    </source>
</evidence>
<dbReference type="InParanoid" id="A0A067MPD4"/>
<gene>
    <name evidence="2" type="ORF">BOTBODRAFT_53497</name>
</gene>
<dbReference type="HOGENOM" id="CLU_2277030_0_0_1"/>
<accession>A0A067MPD4</accession>
<dbReference type="EMBL" id="KL198024">
    <property type="protein sequence ID" value="KDQ17399.1"/>
    <property type="molecule type" value="Genomic_DNA"/>
</dbReference>
<sequence length="102" mass="11664">MVSGDSLAGHLEQISEQVAALEADNYRLSGENKALRDKVDLLERRLRAFESKRSEPARENSKRNRGRSSGFSGRRFAFQRHDHYSPSPASEGQGRQSKRRQY</sequence>
<feature type="compositionally biased region" description="Basic and acidic residues" evidence="1">
    <location>
        <begin position="47"/>
        <end position="62"/>
    </location>
</feature>
<feature type="region of interest" description="Disordered" evidence="1">
    <location>
        <begin position="47"/>
        <end position="102"/>
    </location>
</feature>
<reference evidence="3" key="1">
    <citation type="journal article" date="2014" name="Proc. Natl. Acad. Sci. U.S.A.">
        <title>Extensive sampling of basidiomycete genomes demonstrates inadequacy of the white-rot/brown-rot paradigm for wood decay fungi.</title>
        <authorList>
            <person name="Riley R."/>
            <person name="Salamov A.A."/>
            <person name="Brown D.W."/>
            <person name="Nagy L.G."/>
            <person name="Floudas D."/>
            <person name="Held B.W."/>
            <person name="Levasseur A."/>
            <person name="Lombard V."/>
            <person name="Morin E."/>
            <person name="Otillar R."/>
            <person name="Lindquist E.A."/>
            <person name="Sun H."/>
            <person name="LaButti K.M."/>
            <person name="Schmutz J."/>
            <person name="Jabbour D."/>
            <person name="Luo H."/>
            <person name="Baker S.E."/>
            <person name="Pisabarro A.G."/>
            <person name="Walton J.D."/>
            <person name="Blanchette R.A."/>
            <person name="Henrissat B."/>
            <person name="Martin F."/>
            <person name="Cullen D."/>
            <person name="Hibbett D.S."/>
            <person name="Grigoriev I.V."/>
        </authorList>
    </citation>
    <scope>NUCLEOTIDE SEQUENCE [LARGE SCALE GENOMIC DNA]</scope>
    <source>
        <strain evidence="3">FD-172 SS1</strain>
    </source>
</reference>
<organism evidence="2 3">
    <name type="scientific">Botryobasidium botryosum (strain FD-172 SS1)</name>
    <dbReference type="NCBI Taxonomy" id="930990"/>
    <lineage>
        <taxon>Eukaryota</taxon>
        <taxon>Fungi</taxon>
        <taxon>Dikarya</taxon>
        <taxon>Basidiomycota</taxon>
        <taxon>Agaricomycotina</taxon>
        <taxon>Agaricomycetes</taxon>
        <taxon>Cantharellales</taxon>
        <taxon>Botryobasidiaceae</taxon>
        <taxon>Botryobasidium</taxon>
    </lineage>
</organism>
<dbReference type="AlphaFoldDB" id="A0A067MPD4"/>
<dbReference type="Proteomes" id="UP000027195">
    <property type="component" value="Unassembled WGS sequence"/>
</dbReference>
<protein>
    <submittedName>
        <fullName evidence="2">Uncharacterized protein</fullName>
    </submittedName>
</protein>
<evidence type="ECO:0000313" key="2">
    <source>
        <dbReference type="EMBL" id="KDQ17399.1"/>
    </source>
</evidence>